<reference evidence="2 3" key="1">
    <citation type="submission" date="2019-01" db="EMBL/GenBank/DDBJ databases">
        <authorList>
            <person name="Brito A."/>
        </authorList>
    </citation>
    <scope>NUCLEOTIDE SEQUENCE [LARGE SCALE GENOMIC DNA]</scope>
    <source>
        <strain evidence="2">1</strain>
    </source>
</reference>
<dbReference type="Gene3D" id="3.30.465.10">
    <property type="match status" value="1"/>
</dbReference>
<evidence type="ECO:0000259" key="1">
    <source>
        <dbReference type="PROSITE" id="PS51387"/>
    </source>
</evidence>
<dbReference type="PANTHER" id="PTHR42659:SF9">
    <property type="entry name" value="XANTHINE DEHYDROGENASE FAD-BINDING SUBUNIT XDHB-RELATED"/>
    <property type="match status" value="1"/>
</dbReference>
<dbReference type="InterPro" id="IPR002346">
    <property type="entry name" value="Mopterin_DH_FAD-bd"/>
</dbReference>
<dbReference type="RefSeq" id="WP_144870179.1">
    <property type="nucleotide sequence ID" value="NZ_LR213892.1"/>
</dbReference>
<dbReference type="Pfam" id="PF00941">
    <property type="entry name" value="FAD_binding_5"/>
    <property type="match status" value="1"/>
</dbReference>
<proteinExistence type="predicted"/>
<feature type="domain" description="FAD-binding PCMH-type" evidence="1">
    <location>
        <begin position="1"/>
        <end position="173"/>
    </location>
</feature>
<dbReference type="InterPro" id="IPR016166">
    <property type="entry name" value="FAD-bd_PCMH"/>
</dbReference>
<dbReference type="Proteomes" id="UP000320055">
    <property type="component" value="Unassembled WGS sequence"/>
</dbReference>
<dbReference type="PROSITE" id="PS51387">
    <property type="entry name" value="FAD_PCMH"/>
    <property type="match status" value="1"/>
</dbReference>
<dbReference type="InterPro" id="IPR051312">
    <property type="entry name" value="Diverse_Substr_Oxidored"/>
</dbReference>
<organism evidence="2 3">
    <name type="scientific">Hyella patelloides LEGE 07179</name>
    <dbReference type="NCBI Taxonomy" id="945734"/>
    <lineage>
        <taxon>Bacteria</taxon>
        <taxon>Bacillati</taxon>
        <taxon>Cyanobacteriota</taxon>
        <taxon>Cyanophyceae</taxon>
        <taxon>Pleurocapsales</taxon>
        <taxon>Hyellaceae</taxon>
        <taxon>Hyella</taxon>
    </lineage>
</organism>
<accession>A0A563VLF5</accession>
<dbReference type="GO" id="GO:0016491">
    <property type="term" value="F:oxidoreductase activity"/>
    <property type="evidence" value="ECO:0007669"/>
    <property type="project" value="InterPro"/>
</dbReference>
<dbReference type="OrthoDB" id="7840711at2"/>
<sequence>MDLYNIETYLRPKSLREVQDWQPNWNWLAGGTWIFNEVQPQVKTLVDMQRLNWSEIEVTPGGLSIGATCIQNDLLDFSFPEAWTATGALKDAVRELASFKLSHAATVGGNICLALSASTFAPVMIALNASYEIWQPNGEPYFVNAIDFQTAPQQTILQPGEVLRRIKVPDGNLTQWQTSFKRMAVCTAGYAIAIIVTAYHPQTNRVRFGIGGSIKSPRLIEFDTVPTPEQIVSAIGAFSPQMYIDNERGSAAYRRHITQVLMQRGITELTTGIKGKRRY</sequence>
<dbReference type="GO" id="GO:0071949">
    <property type="term" value="F:FAD binding"/>
    <property type="evidence" value="ECO:0007669"/>
    <property type="project" value="InterPro"/>
</dbReference>
<protein>
    <submittedName>
        <fullName evidence="2">Molybdopterin dehydrogenase FAD-binding protein</fullName>
    </submittedName>
</protein>
<dbReference type="PANTHER" id="PTHR42659">
    <property type="entry name" value="XANTHINE DEHYDROGENASE SUBUNIT C-RELATED"/>
    <property type="match status" value="1"/>
</dbReference>
<evidence type="ECO:0000313" key="2">
    <source>
        <dbReference type="EMBL" id="VEP12280.1"/>
    </source>
</evidence>
<evidence type="ECO:0000313" key="3">
    <source>
        <dbReference type="Proteomes" id="UP000320055"/>
    </source>
</evidence>
<keyword evidence="3" id="KW-1185">Reference proteome</keyword>
<dbReference type="InterPro" id="IPR016169">
    <property type="entry name" value="FAD-bd_PCMH_sub2"/>
</dbReference>
<gene>
    <name evidence="2" type="ORF">H1P_1400008</name>
</gene>
<dbReference type="SUPFAM" id="SSF56176">
    <property type="entry name" value="FAD-binding/transporter-associated domain-like"/>
    <property type="match status" value="1"/>
</dbReference>
<dbReference type="AlphaFoldDB" id="A0A563VLF5"/>
<dbReference type="InterPro" id="IPR036318">
    <property type="entry name" value="FAD-bd_PCMH-like_sf"/>
</dbReference>
<dbReference type="EMBL" id="CAACVJ010000047">
    <property type="protein sequence ID" value="VEP12280.1"/>
    <property type="molecule type" value="Genomic_DNA"/>
</dbReference>
<name>A0A563VLF5_9CYAN</name>